<dbReference type="AlphaFoldDB" id="A0A834TNQ5"/>
<organism evidence="2 3">
    <name type="scientific">Senna tora</name>
    <dbReference type="NCBI Taxonomy" id="362788"/>
    <lineage>
        <taxon>Eukaryota</taxon>
        <taxon>Viridiplantae</taxon>
        <taxon>Streptophyta</taxon>
        <taxon>Embryophyta</taxon>
        <taxon>Tracheophyta</taxon>
        <taxon>Spermatophyta</taxon>
        <taxon>Magnoliopsida</taxon>
        <taxon>eudicotyledons</taxon>
        <taxon>Gunneridae</taxon>
        <taxon>Pentapetalae</taxon>
        <taxon>rosids</taxon>
        <taxon>fabids</taxon>
        <taxon>Fabales</taxon>
        <taxon>Fabaceae</taxon>
        <taxon>Caesalpinioideae</taxon>
        <taxon>Cassia clade</taxon>
        <taxon>Senna</taxon>
    </lineage>
</organism>
<name>A0A834TNQ5_9FABA</name>
<feature type="compositionally biased region" description="Basic residues" evidence="1">
    <location>
        <begin position="20"/>
        <end position="37"/>
    </location>
</feature>
<sequence>MGYTKEGNELVRPKDVTPKLSRRKFTEHRRPPRKSTRLTKPAFINDALVSISGSFKASINDAHSAFSLYWIVVITCRHHQNNSSVNAINLSFKNIILIFRLSLLRLPLRTHSLESQ</sequence>
<feature type="region of interest" description="Disordered" evidence="1">
    <location>
        <begin position="1"/>
        <end position="37"/>
    </location>
</feature>
<dbReference type="EMBL" id="JAAIUW010000007">
    <property type="protein sequence ID" value="KAF7823900.1"/>
    <property type="molecule type" value="Genomic_DNA"/>
</dbReference>
<comment type="caution">
    <text evidence="2">The sequence shown here is derived from an EMBL/GenBank/DDBJ whole genome shotgun (WGS) entry which is preliminary data.</text>
</comment>
<feature type="compositionally biased region" description="Basic and acidic residues" evidence="1">
    <location>
        <begin position="1"/>
        <end position="17"/>
    </location>
</feature>
<evidence type="ECO:0000256" key="1">
    <source>
        <dbReference type="SAM" id="MobiDB-lite"/>
    </source>
</evidence>
<gene>
    <name evidence="2" type="ORF">G2W53_022044</name>
</gene>
<dbReference type="Proteomes" id="UP000634136">
    <property type="component" value="Unassembled WGS sequence"/>
</dbReference>
<reference evidence="2" key="1">
    <citation type="submission" date="2020-09" db="EMBL/GenBank/DDBJ databases">
        <title>Genome-Enabled Discovery of Anthraquinone Biosynthesis in Senna tora.</title>
        <authorList>
            <person name="Kang S.-H."/>
            <person name="Pandey R.P."/>
            <person name="Lee C.-M."/>
            <person name="Sim J.-S."/>
            <person name="Jeong J.-T."/>
            <person name="Choi B.-S."/>
            <person name="Jung M."/>
            <person name="Ginzburg D."/>
            <person name="Zhao K."/>
            <person name="Won S.Y."/>
            <person name="Oh T.-J."/>
            <person name="Yu Y."/>
            <person name="Kim N.-H."/>
            <person name="Lee O.R."/>
            <person name="Lee T.-H."/>
            <person name="Bashyal P."/>
            <person name="Kim T.-S."/>
            <person name="Lee W.-H."/>
            <person name="Kawkins C."/>
            <person name="Kim C.-K."/>
            <person name="Kim J.S."/>
            <person name="Ahn B.O."/>
            <person name="Rhee S.Y."/>
            <person name="Sohng J.K."/>
        </authorList>
    </citation>
    <scope>NUCLEOTIDE SEQUENCE</scope>
    <source>
        <tissue evidence="2">Leaf</tissue>
    </source>
</reference>
<evidence type="ECO:0000313" key="2">
    <source>
        <dbReference type="EMBL" id="KAF7823900.1"/>
    </source>
</evidence>
<evidence type="ECO:0000313" key="3">
    <source>
        <dbReference type="Proteomes" id="UP000634136"/>
    </source>
</evidence>
<protein>
    <submittedName>
        <fullName evidence="2">Uncharacterized protein</fullName>
    </submittedName>
</protein>
<keyword evidence="3" id="KW-1185">Reference proteome</keyword>
<proteinExistence type="predicted"/>
<accession>A0A834TNQ5</accession>